<dbReference type="InterPro" id="IPR039537">
    <property type="entry name" value="Retrotran_Ty1/copia-like"/>
</dbReference>
<keyword evidence="1" id="KW-0378">Hydrolase</keyword>
<keyword evidence="1" id="KW-0645">Protease</keyword>
<dbReference type="InterPro" id="IPR001584">
    <property type="entry name" value="Integrase_cat-core"/>
</dbReference>
<dbReference type="PANTHER" id="PTHR42648:SF22">
    <property type="entry name" value="REVERSE TRANSCRIPTASE TY1_COPIA-TYPE DOMAIN-CONTAINING PROTEIN"/>
    <property type="match status" value="1"/>
</dbReference>
<dbReference type="Gene3D" id="3.30.420.10">
    <property type="entry name" value="Ribonuclease H-like superfamily/Ribonuclease H"/>
    <property type="match status" value="1"/>
</dbReference>
<evidence type="ECO:0000259" key="3">
    <source>
        <dbReference type="PROSITE" id="PS50994"/>
    </source>
</evidence>
<evidence type="ECO:0000313" key="4">
    <source>
        <dbReference type="EMBL" id="KAI5322143.1"/>
    </source>
</evidence>
<dbReference type="GO" id="GO:0008233">
    <property type="term" value="F:peptidase activity"/>
    <property type="evidence" value="ECO:0007669"/>
    <property type="project" value="UniProtKB-KW"/>
</dbReference>
<protein>
    <recommendedName>
        <fullName evidence="3">Integrase catalytic domain-containing protein</fullName>
    </recommendedName>
</protein>
<dbReference type="InterPro" id="IPR025724">
    <property type="entry name" value="GAG-pre-integrase_dom"/>
</dbReference>
<dbReference type="SUPFAM" id="SSF53098">
    <property type="entry name" value="Ribonuclease H-like"/>
    <property type="match status" value="1"/>
</dbReference>
<feature type="domain" description="Integrase catalytic" evidence="3">
    <location>
        <begin position="157"/>
        <end position="322"/>
    </location>
</feature>
<keyword evidence="5" id="KW-1185">Reference proteome</keyword>
<gene>
    <name evidence="4" type="ORF">L3X38_031215</name>
</gene>
<reference evidence="4 5" key="1">
    <citation type="journal article" date="2022" name="G3 (Bethesda)">
        <title>Whole-genome sequence and methylome profiling of the almond [Prunus dulcis (Mill.) D.A. Webb] cultivar 'Nonpareil'.</title>
        <authorList>
            <person name="D'Amico-Willman K.M."/>
            <person name="Ouma W.Z."/>
            <person name="Meulia T."/>
            <person name="Sideli G.M."/>
            <person name="Gradziel T.M."/>
            <person name="Fresnedo-Ramirez J."/>
        </authorList>
    </citation>
    <scope>NUCLEOTIDE SEQUENCE [LARGE SCALE GENOMIC DNA]</scope>
    <source>
        <strain evidence="4">Clone GOH B32 T37-40</strain>
    </source>
</reference>
<comment type="caution">
    <text evidence="4">The sequence shown here is derived from an EMBL/GenBank/DDBJ whole genome shotgun (WGS) entry which is preliminary data.</text>
</comment>
<sequence length="452" mass="50898">MGDNSIVGAVATASAKLCVSDSIPSTGSNTWIIDTGASDHMTYDAKFFDELFSNTCDPYITSANDLPSPITGEGTISLTPTLSLSLRACVVNTVQSCSVKDKQQIWLWHRRLGHPSFGYLRRLFPSLFHSYDESSFKCETFILAKSRRTVFPLSDSKAAKPFDLVHFDVWGSARLISNGFRWFVIFIDDCTRLTWVFFLKNKHNIASILPEFCTMVSTQFHARVKVFRTDNGGEYVNNTLASFFLAQCIIHQTTTLFTPQQNGVSERKNRQLLEVARSLMLDMSVPHHLWGHAVLSAAYLINRTPSRVLDFKTPHDVFGDHVSPVSVSKFPLKFLGYKCYHPPTQKVHVTLDVTFHEEVPYYVSPSSPIHGERGSELESLGLENDVFEDTTFRKETTCRTEVSDRWPIYEDETCGPCEEMTDHLLELDQSPISGEETGTFGVETTDHTEASD</sequence>
<evidence type="ECO:0000256" key="2">
    <source>
        <dbReference type="SAM" id="MobiDB-lite"/>
    </source>
</evidence>
<dbReference type="EMBL" id="JAJFAZ020000006">
    <property type="protein sequence ID" value="KAI5322143.1"/>
    <property type="molecule type" value="Genomic_DNA"/>
</dbReference>
<evidence type="ECO:0000256" key="1">
    <source>
        <dbReference type="ARBA" id="ARBA00022670"/>
    </source>
</evidence>
<feature type="compositionally biased region" description="Low complexity" evidence="2">
    <location>
        <begin position="434"/>
        <end position="443"/>
    </location>
</feature>
<dbReference type="InterPro" id="IPR054722">
    <property type="entry name" value="PolX-like_BBD"/>
</dbReference>
<dbReference type="Proteomes" id="UP001054821">
    <property type="component" value="Chromosome 6"/>
</dbReference>
<dbReference type="PANTHER" id="PTHR42648">
    <property type="entry name" value="TRANSPOSASE, PUTATIVE-RELATED"/>
    <property type="match status" value="1"/>
</dbReference>
<dbReference type="Pfam" id="PF22936">
    <property type="entry name" value="Pol_BBD"/>
    <property type="match status" value="1"/>
</dbReference>
<accession>A0AAD4VC23</accession>
<organism evidence="4 5">
    <name type="scientific">Prunus dulcis</name>
    <name type="common">Almond</name>
    <name type="synonym">Amygdalus dulcis</name>
    <dbReference type="NCBI Taxonomy" id="3755"/>
    <lineage>
        <taxon>Eukaryota</taxon>
        <taxon>Viridiplantae</taxon>
        <taxon>Streptophyta</taxon>
        <taxon>Embryophyta</taxon>
        <taxon>Tracheophyta</taxon>
        <taxon>Spermatophyta</taxon>
        <taxon>Magnoliopsida</taxon>
        <taxon>eudicotyledons</taxon>
        <taxon>Gunneridae</taxon>
        <taxon>Pentapetalae</taxon>
        <taxon>rosids</taxon>
        <taxon>fabids</taxon>
        <taxon>Rosales</taxon>
        <taxon>Rosaceae</taxon>
        <taxon>Amygdaloideae</taxon>
        <taxon>Amygdaleae</taxon>
        <taxon>Prunus</taxon>
    </lineage>
</organism>
<dbReference type="Pfam" id="PF13976">
    <property type="entry name" value="gag_pre-integrs"/>
    <property type="match status" value="1"/>
</dbReference>
<dbReference type="AlphaFoldDB" id="A0AAD4VC23"/>
<dbReference type="InterPro" id="IPR012337">
    <property type="entry name" value="RNaseH-like_sf"/>
</dbReference>
<feature type="region of interest" description="Disordered" evidence="2">
    <location>
        <begin position="431"/>
        <end position="452"/>
    </location>
</feature>
<dbReference type="GO" id="GO:0015074">
    <property type="term" value="P:DNA integration"/>
    <property type="evidence" value="ECO:0007669"/>
    <property type="project" value="InterPro"/>
</dbReference>
<dbReference type="InterPro" id="IPR036397">
    <property type="entry name" value="RNaseH_sf"/>
</dbReference>
<dbReference type="GO" id="GO:0003676">
    <property type="term" value="F:nucleic acid binding"/>
    <property type="evidence" value="ECO:0007669"/>
    <property type="project" value="InterPro"/>
</dbReference>
<dbReference type="PROSITE" id="PS50994">
    <property type="entry name" value="INTEGRASE"/>
    <property type="match status" value="1"/>
</dbReference>
<name>A0AAD4VC23_PRUDU</name>
<evidence type="ECO:0000313" key="5">
    <source>
        <dbReference type="Proteomes" id="UP001054821"/>
    </source>
</evidence>
<dbReference type="GO" id="GO:0006508">
    <property type="term" value="P:proteolysis"/>
    <property type="evidence" value="ECO:0007669"/>
    <property type="project" value="UniProtKB-KW"/>
</dbReference>
<proteinExistence type="predicted"/>